<accession>A0ABS7JE09</accession>
<dbReference type="EMBL" id="JAIGNQ010000002">
    <property type="protein sequence ID" value="MBX7488264.1"/>
    <property type="molecule type" value="Genomic_DNA"/>
</dbReference>
<dbReference type="Proteomes" id="UP000776651">
    <property type="component" value="Unassembled WGS sequence"/>
</dbReference>
<sequence>MLNFRPVTFGDVFISLLLTGCMTTQPQGGSARERDVSVRSSEFVTLPPANSMLGYKFAALGEINPSNPLAEETAGQILSLFGREDLIADTSDDYQATGCSPAASMRDVFAEIEDRARETSIVIINESHERSEHRGFTAEVLKRLRPLGYNTLAMEALANPLPDTPERYLPSFLRTPDLPYFEDEDGYYLSEAAFGRLGRLAKAKQYQVLPYEARHRENEETLSVDEQIALREEGQASNLSNFLRDHPGTKLIVHVGYSHAVEVPKQSGARWMAARLKDMTGIDPLTISQTTCRGGSEGLRFAELPADQPVGGFDLVVDHPDAQFEGKRPLWRKQAGDKAVPIQANLYPSEGWRVIEARPVGENLASIPVDRVAIRPDEEVVLMLPPGQYDLRIIDVPSTVPPSTGIE</sequence>
<reference evidence="1 2" key="1">
    <citation type="submission" date="2021-08" db="EMBL/GenBank/DDBJ databases">
        <title>Comparative Genomics Analysis of the Genus Qipengyuania Reveals Extensive Genetic Diversity and Metabolic Versatility, Including the Description of Fifteen Novel Species.</title>
        <authorList>
            <person name="Liu Y."/>
        </authorList>
    </citation>
    <scope>NUCLEOTIDE SEQUENCE [LARGE SCALE GENOMIC DNA]</scope>
    <source>
        <strain evidence="1 2">GH25</strain>
    </source>
</reference>
<keyword evidence="2" id="KW-1185">Reference proteome</keyword>
<protein>
    <recommendedName>
        <fullName evidence="3">Haem-binding uptake Tiki superfamily ChaN domain-containing protein</fullName>
    </recommendedName>
</protein>
<comment type="caution">
    <text evidence="1">The sequence shown here is derived from an EMBL/GenBank/DDBJ whole genome shotgun (WGS) entry which is preliminary data.</text>
</comment>
<evidence type="ECO:0008006" key="3">
    <source>
        <dbReference type="Google" id="ProtNLM"/>
    </source>
</evidence>
<evidence type="ECO:0000313" key="2">
    <source>
        <dbReference type="Proteomes" id="UP000776651"/>
    </source>
</evidence>
<gene>
    <name evidence="1" type="ORF">K3177_07035</name>
</gene>
<name>A0ABS7JE09_9SPHN</name>
<dbReference type="RefSeq" id="WP_221597691.1">
    <property type="nucleotide sequence ID" value="NZ_JAIGNQ010000002.1"/>
</dbReference>
<proteinExistence type="predicted"/>
<organism evidence="1 2">
    <name type="scientific">Qipengyuania pacifica</name>
    <dbReference type="NCBI Taxonomy" id="2860199"/>
    <lineage>
        <taxon>Bacteria</taxon>
        <taxon>Pseudomonadati</taxon>
        <taxon>Pseudomonadota</taxon>
        <taxon>Alphaproteobacteria</taxon>
        <taxon>Sphingomonadales</taxon>
        <taxon>Erythrobacteraceae</taxon>
        <taxon>Qipengyuania</taxon>
    </lineage>
</organism>
<evidence type="ECO:0000313" key="1">
    <source>
        <dbReference type="EMBL" id="MBX7488264.1"/>
    </source>
</evidence>